<dbReference type="RefSeq" id="WP_306928885.1">
    <property type="nucleotide sequence ID" value="NZ_JAUTBL010000001.1"/>
</dbReference>
<name>A0ABU0UFS1_9HYPH</name>
<evidence type="ECO:0000313" key="1">
    <source>
        <dbReference type="EMBL" id="MDQ1183786.1"/>
    </source>
</evidence>
<gene>
    <name evidence="1" type="ORF">QE408_000908</name>
</gene>
<dbReference type="Proteomes" id="UP001224781">
    <property type="component" value="Unassembled WGS sequence"/>
</dbReference>
<accession>A0ABU0UFS1</accession>
<reference evidence="1 2" key="1">
    <citation type="submission" date="2023-07" db="EMBL/GenBank/DDBJ databases">
        <title>Functional and genomic diversity of the sorghum phyllosphere microbiome.</title>
        <authorList>
            <person name="Shade A."/>
        </authorList>
    </citation>
    <scope>NUCLEOTIDE SEQUENCE [LARGE SCALE GENOMIC DNA]</scope>
    <source>
        <strain evidence="1 2">SORGH_AS_1126</strain>
    </source>
</reference>
<comment type="caution">
    <text evidence="1">The sequence shown here is derived from an EMBL/GenBank/DDBJ whole genome shotgun (WGS) entry which is preliminary data.</text>
</comment>
<proteinExistence type="predicted"/>
<dbReference type="EMBL" id="JAUTBL010000001">
    <property type="protein sequence ID" value="MDQ1183786.1"/>
    <property type="molecule type" value="Genomic_DNA"/>
</dbReference>
<protein>
    <submittedName>
        <fullName evidence="1">Uncharacterized protein</fullName>
    </submittedName>
</protein>
<evidence type="ECO:0000313" key="2">
    <source>
        <dbReference type="Proteomes" id="UP001224781"/>
    </source>
</evidence>
<keyword evidence="2" id="KW-1185">Reference proteome</keyword>
<organism evidence="1 2">
    <name type="scientific">Agrobacterium larrymoorei</name>
    <dbReference type="NCBI Taxonomy" id="160699"/>
    <lineage>
        <taxon>Bacteria</taxon>
        <taxon>Pseudomonadati</taxon>
        <taxon>Pseudomonadota</taxon>
        <taxon>Alphaproteobacteria</taxon>
        <taxon>Hyphomicrobiales</taxon>
        <taxon>Rhizobiaceae</taxon>
        <taxon>Rhizobium/Agrobacterium group</taxon>
        <taxon>Agrobacterium</taxon>
    </lineage>
</organism>
<sequence>MFALDRKDKAPNSFCTKRSALFMRHVQHMIVMQSPAGSAGDPARLSGSIRITAKTTIKTV</sequence>